<keyword evidence="2" id="KW-1185">Reference proteome</keyword>
<gene>
    <name evidence="1" type="ORF">GNE12_11605</name>
</gene>
<name>A0ABR6S8G8_ANAVA</name>
<evidence type="ECO:0000313" key="1">
    <source>
        <dbReference type="EMBL" id="MBC1302558.1"/>
    </source>
</evidence>
<sequence length="63" mass="7127">MSDIAKKKGLATVDQYYSICCEVGRSLLYSALLITDSRHLMPSLLKINFSQLFKKICSKKLLT</sequence>
<evidence type="ECO:0000313" key="2">
    <source>
        <dbReference type="Proteomes" id="UP000570851"/>
    </source>
</evidence>
<reference evidence="1 2" key="1">
    <citation type="submission" date="2019-11" db="EMBL/GenBank/DDBJ databases">
        <title>Comparison of genomes from free-living endosymbiotic cyanobacteria isolated from Azolla.</title>
        <authorList>
            <person name="Thiel T."/>
            <person name="Pratte B."/>
        </authorList>
    </citation>
    <scope>NUCLEOTIDE SEQUENCE [LARGE SCALE GENOMIC DNA]</scope>
    <source>
        <strain evidence="1 2">N2B</strain>
    </source>
</reference>
<protein>
    <submittedName>
        <fullName evidence="1">Uncharacterized protein</fullName>
    </submittedName>
</protein>
<dbReference type="Proteomes" id="UP000570851">
    <property type="component" value="Unassembled WGS sequence"/>
</dbReference>
<organism evidence="1 2">
    <name type="scientific">Trichormus variabilis N2B</name>
    <dbReference type="NCBI Taxonomy" id="2681315"/>
    <lineage>
        <taxon>Bacteria</taxon>
        <taxon>Bacillati</taxon>
        <taxon>Cyanobacteriota</taxon>
        <taxon>Cyanophyceae</taxon>
        <taxon>Nostocales</taxon>
        <taxon>Nostocaceae</taxon>
        <taxon>Trichormus</taxon>
    </lineage>
</organism>
<dbReference type="EMBL" id="JACKZP010000037">
    <property type="protein sequence ID" value="MBC1302558.1"/>
    <property type="molecule type" value="Genomic_DNA"/>
</dbReference>
<comment type="caution">
    <text evidence="1">The sequence shown here is derived from an EMBL/GenBank/DDBJ whole genome shotgun (WGS) entry which is preliminary data.</text>
</comment>
<accession>A0ABR6S8G8</accession>
<proteinExistence type="predicted"/>